<accession>A0ABU0FQV8</accession>
<dbReference type="InterPro" id="IPR046348">
    <property type="entry name" value="SIS_dom_sf"/>
</dbReference>
<gene>
    <name evidence="6" type="ORF">J2S25_000471</name>
</gene>
<comment type="caution">
    <text evidence="6">The sequence shown here is derived from an EMBL/GenBank/DDBJ whole genome shotgun (WGS) entry which is preliminary data.</text>
</comment>
<name>A0ABU0FQV8_9BACI</name>
<organism evidence="6 7">
    <name type="scientific">Mesobacillus stamsii</name>
    <dbReference type="NCBI Taxonomy" id="225347"/>
    <lineage>
        <taxon>Bacteria</taxon>
        <taxon>Bacillati</taxon>
        <taxon>Bacillota</taxon>
        <taxon>Bacilli</taxon>
        <taxon>Bacillales</taxon>
        <taxon>Bacillaceae</taxon>
        <taxon>Mesobacillus</taxon>
    </lineage>
</organism>
<dbReference type="PROSITE" id="PS51464">
    <property type="entry name" value="SIS"/>
    <property type="match status" value="1"/>
</dbReference>
<evidence type="ECO:0000256" key="3">
    <source>
        <dbReference type="ARBA" id="ARBA00023163"/>
    </source>
</evidence>
<evidence type="ECO:0000259" key="4">
    <source>
        <dbReference type="PROSITE" id="PS51071"/>
    </source>
</evidence>
<dbReference type="Proteomes" id="UP001242313">
    <property type="component" value="Unassembled WGS sequence"/>
</dbReference>
<dbReference type="PANTHER" id="PTHR30514:SF21">
    <property type="entry name" value="RPIR-FAMILY TRANSCRIPTIONAL REGULATOR"/>
    <property type="match status" value="1"/>
</dbReference>
<dbReference type="CDD" id="cd05013">
    <property type="entry name" value="SIS_RpiR"/>
    <property type="match status" value="1"/>
</dbReference>
<proteinExistence type="predicted"/>
<evidence type="ECO:0000259" key="5">
    <source>
        <dbReference type="PROSITE" id="PS51464"/>
    </source>
</evidence>
<dbReference type="InterPro" id="IPR035472">
    <property type="entry name" value="RpiR-like_SIS"/>
</dbReference>
<evidence type="ECO:0000313" key="6">
    <source>
        <dbReference type="EMBL" id="MDQ0412291.1"/>
    </source>
</evidence>
<dbReference type="Gene3D" id="3.40.50.10490">
    <property type="entry name" value="Glucose-6-phosphate isomerase like protein, domain 1"/>
    <property type="match status" value="1"/>
</dbReference>
<dbReference type="EMBL" id="JAUSUN010000002">
    <property type="protein sequence ID" value="MDQ0412291.1"/>
    <property type="molecule type" value="Genomic_DNA"/>
</dbReference>
<dbReference type="SUPFAM" id="SSF46689">
    <property type="entry name" value="Homeodomain-like"/>
    <property type="match status" value="1"/>
</dbReference>
<evidence type="ECO:0000313" key="7">
    <source>
        <dbReference type="Proteomes" id="UP001242313"/>
    </source>
</evidence>
<keyword evidence="1" id="KW-0805">Transcription regulation</keyword>
<reference evidence="6 7" key="1">
    <citation type="submission" date="2023-07" db="EMBL/GenBank/DDBJ databases">
        <title>Genomic Encyclopedia of Type Strains, Phase IV (KMG-IV): sequencing the most valuable type-strain genomes for metagenomic binning, comparative biology and taxonomic classification.</title>
        <authorList>
            <person name="Goeker M."/>
        </authorList>
    </citation>
    <scope>NUCLEOTIDE SEQUENCE [LARGE SCALE GENOMIC DNA]</scope>
    <source>
        <strain evidence="6 7">DSM 19598</strain>
    </source>
</reference>
<dbReference type="InterPro" id="IPR009057">
    <property type="entry name" value="Homeodomain-like_sf"/>
</dbReference>
<dbReference type="SUPFAM" id="SSF53697">
    <property type="entry name" value="SIS domain"/>
    <property type="match status" value="1"/>
</dbReference>
<dbReference type="InterPro" id="IPR001347">
    <property type="entry name" value="SIS_dom"/>
</dbReference>
<feature type="domain" description="HTH rpiR-type" evidence="4">
    <location>
        <begin position="1"/>
        <end position="77"/>
    </location>
</feature>
<dbReference type="InterPro" id="IPR000281">
    <property type="entry name" value="HTH_RpiR"/>
</dbReference>
<dbReference type="Pfam" id="PF01418">
    <property type="entry name" value="HTH_6"/>
    <property type="match status" value="1"/>
</dbReference>
<keyword evidence="3" id="KW-0804">Transcription</keyword>
<dbReference type="Gene3D" id="1.10.10.10">
    <property type="entry name" value="Winged helix-like DNA-binding domain superfamily/Winged helix DNA-binding domain"/>
    <property type="match status" value="1"/>
</dbReference>
<keyword evidence="2 6" id="KW-0238">DNA-binding</keyword>
<feature type="domain" description="SIS" evidence="5">
    <location>
        <begin position="105"/>
        <end position="245"/>
    </location>
</feature>
<protein>
    <submittedName>
        <fullName evidence="6">DNA-binding MurR/RpiR family transcriptional regulator</fullName>
    </submittedName>
</protein>
<dbReference type="InterPro" id="IPR036388">
    <property type="entry name" value="WH-like_DNA-bd_sf"/>
</dbReference>
<dbReference type="GO" id="GO:0003677">
    <property type="term" value="F:DNA binding"/>
    <property type="evidence" value="ECO:0007669"/>
    <property type="project" value="UniProtKB-KW"/>
</dbReference>
<dbReference type="InterPro" id="IPR047640">
    <property type="entry name" value="RpiR-like"/>
</dbReference>
<sequence>MQFFESVKLNRNRLSQNEEDLLTFIFEHKHELNSLTVRKISEANYTVPNSVIRLCKKLGFSGFTEFKDAYRHALSQQSTIMNMTSLDEQIIKTKQLINEDILQKVIDKIESADQILFFAVGLSRFAAESLHHRLRIVGKMSHTFVDPHIMKHSAKLVGPNDLTFTISVSGSTDTPLHATTIARAAGATTVSITGFSNNPLSKLTDYQFYGMTSETYIDGIDISERLSFHYLTNYILNEYVKKYHL</sequence>
<dbReference type="Pfam" id="PF01380">
    <property type="entry name" value="SIS"/>
    <property type="match status" value="1"/>
</dbReference>
<keyword evidence="7" id="KW-1185">Reference proteome</keyword>
<dbReference type="PROSITE" id="PS51071">
    <property type="entry name" value="HTH_RPIR"/>
    <property type="match status" value="1"/>
</dbReference>
<evidence type="ECO:0000256" key="1">
    <source>
        <dbReference type="ARBA" id="ARBA00023015"/>
    </source>
</evidence>
<evidence type="ECO:0000256" key="2">
    <source>
        <dbReference type="ARBA" id="ARBA00023125"/>
    </source>
</evidence>
<dbReference type="PANTHER" id="PTHR30514">
    <property type="entry name" value="GLUCOKINASE"/>
    <property type="match status" value="1"/>
</dbReference>
<dbReference type="RefSeq" id="WP_307191130.1">
    <property type="nucleotide sequence ID" value="NZ_JAUSUN010000002.1"/>
</dbReference>